<dbReference type="OrthoDB" id="3590125at2"/>
<keyword evidence="2" id="KW-0670">Pyruvate</keyword>
<dbReference type="PANTHER" id="PTHR43615">
    <property type="entry name" value="PHOSPHOENOLPYRUVATE SYNTHASE-RELATED"/>
    <property type="match status" value="1"/>
</dbReference>
<dbReference type="SUPFAM" id="SSF56059">
    <property type="entry name" value="Glutathione synthetase ATP-binding domain-like"/>
    <property type="match status" value="1"/>
</dbReference>
<dbReference type="RefSeq" id="WP_093230366.1">
    <property type="nucleotide sequence ID" value="NZ_LT629803.1"/>
</dbReference>
<evidence type="ECO:0000259" key="1">
    <source>
        <dbReference type="Pfam" id="PF00391"/>
    </source>
</evidence>
<sequence>MSLHFSTKAGTLVSLKERLRSARIAPLLSFTVGDWKLGGNACLRDIQGQLGVGPWIVRSSCLREDGEQSSGAGAFLSIADVDEAGLIAAVEDVIASYGMHNPADEVLIQPMLGNVVRSGVAFSHDPNTCAPYRVVNWAEGRDTASVTSGMGGRLWQQAAHSEVSPPPAIAPMIVLLEELLGLFGDTPIDCEFAVTDAVEGETLWLLQARPLILPVRPESDAAQATVLQSIERQVVRGMGAHPFLRGQRTVYGVMPDWNPAEIIGIRPKPLALSLYRDLVTDSIWAYQRHNYGYRNLRSFPLMPHFMGLPYIDVRLSFNSFIPADLDEGLAGRLVDHYIDRLLAEPTLHDKVEFEIVFSCYTLDLSQRLERLADAGFEAHELDAISTSLRKLTNRIVHPKDGLWRADASKLDTLKARREALLASDADPVERIYWLLEDAKRYGTLPFAGLARAGFVAVQMLKSLVSVGVFSQADYDGFMAGVSTVSGQLARDRAELDKTTFLARYGHLRPGTYDILSPRYDEAPELYFDWEQRPAAPEPLRPFSLTLPQMREIVKQLEAHGLEPDPVGLLDFMQAGIELRELAKFHFTRNLSDALALIAEVGAGHGIAREDMAYCDISVFRELHVAAADPKDLILRSIEQGKARYAKTLKISLPPVITRPEDVWSFEWPETAPNFITQKQVTAPIVGSDNRDRLAGAIVCIPNADPGFDWLFAYPIAGLITAWGGANSHMAIRAGELGLPAVIGAGEVLYRRWSTAQRLHLNCPGRWVEILL</sequence>
<gene>
    <name evidence="2" type="ORF">EIY72_20090</name>
</gene>
<dbReference type="Gene3D" id="3.30.470.20">
    <property type="entry name" value="ATP-grasp fold, B domain"/>
    <property type="match status" value="1"/>
</dbReference>
<dbReference type="GO" id="GO:0005524">
    <property type="term" value="F:ATP binding"/>
    <property type="evidence" value="ECO:0007669"/>
    <property type="project" value="InterPro"/>
</dbReference>
<feature type="domain" description="PEP-utilising enzyme mobile" evidence="1">
    <location>
        <begin position="695"/>
        <end position="748"/>
    </location>
</feature>
<name>A0A1H2MMZ2_PSEVA</name>
<dbReference type="InterPro" id="IPR036637">
    <property type="entry name" value="Phosphohistidine_dom_sf"/>
</dbReference>
<dbReference type="InterPro" id="IPR008279">
    <property type="entry name" value="PEP-util_enz_mobile_dom"/>
</dbReference>
<comment type="caution">
    <text evidence="2">The sequence shown here is derived from an EMBL/GenBank/DDBJ whole genome shotgun (WGS) entry which is preliminary data.</text>
</comment>
<dbReference type="STRING" id="95300.SAMN05216558_0983"/>
<dbReference type="Pfam" id="PF00391">
    <property type="entry name" value="PEP-utilizers"/>
    <property type="match status" value="1"/>
</dbReference>
<dbReference type="AlphaFoldDB" id="A0A1H2MMZ2"/>
<keyword evidence="3" id="KW-1185">Reference proteome</keyword>
<accession>A0A1H2MMZ2</accession>
<organism evidence="2 3">
    <name type="scientific">Pseudomonas vancouverensis</name>
    <dbReference type="NCBI Taxonomy" id="95300"/>
    <lineage>
        <taxon>Bacteria</taxon>
        <taxon>Pseudomonadati</taxon>
        <taxon>Pseudomonadota</taxon>
        <taxon>Gammaproteobacteria</taxon>
        <taxon>Pseudomonadales</taxon>
        <taxon>Pseudomonadaceae</taxon>
        <taxon>Pseudomonas</taxon>
    </lineage>
</organism>
<reference evidence="3" key="1">
    <citation type="journal article" date="2019" name="bioRxiv">
        <title>Bacterially produced spermidine induces plant systemic susceptibility to pathogens.</title>
        <authorList>
            <person name="Melnyk R.A."/>
            <person name="Beskrovnaya P.A."/>
            <person name="Liu Z."/>
            <person name="Song Y."/>
            <person name="Haney C.H."/>
        </authorList>
    </citation>
    <scope>NUCLEOTIDE SEQUENCE [LARGE SCALE GENOMIC DNA]</scope>
    <source>
        <strain evidence="3">Dha-51</strain>
    </source>
</reference>
<dbReference type="PANTHER" id="PTHR43615:SF1">
    <property type="entry name" value="PPDK_N DOMAIN-CONTAINING PROTEIN"/>
    <property type="match status" value="1"/>
</dbReference>
<dbReference type="SUPFAM" id="SSF52009">
    <property type="entry name" value="Phosphohistidine domain"/>
    <property type="match status" value="1"/>
</dbReference>
<dbReference type="NCBIfam" id="NF004508">
    <property type="entry name" value="PRK05849.1"/>
    <property type="match status" value="1"/>
</dbReference>
<evidence type="ECO:0000313" key="3">
    <source>
        <dbReference type="Proteomes" id="UP000295254"/>
    </source>
</evidence>
<dbReference type="Proteomes" id="UP000295254">
    <property type="component" value="Unassembled WGS sequence"/>
</dbReference>
<dbReference type="EMBL" id="RRZK01000028">
    <property type="protein sequence ID" value="TDB59344.1"/>
    <property type="molecule type" value="Genomic_DNA"/>
</dbReference>
<dbReference type="InterPro" id="IPR013815">
    <property type="entry name" value="ATP_grasp_subdomain_1"/>
</dbReference>
<dbReference type="Gene3D" id="3.30.1490.20">
    <property type="entry name" value="ATP-grasp fold, A domain"/>
    <property type="match status" value="1"/>
</dbReference>
<proteinExistence type="predicted"/>
<evidence type="ECO:0000313" key="2">
    <source>
        <dbReference type="EMBL" id="TDB59344.1"/>
    </source>
</evidence>
<dbReference type="Gene3D" id="3.50.30.10">
    <property type="entry name" value="Phosphohistidine domain"/>
    <property type="match status" value="1"/>
</dbReference>
<protein>
    <submittedName>
        <fullName evidence="2">Phosphoenolpyruvate synthase</fullName>
    </submittedName>
</protein>
<dbReference type="InterPro" id="IPR051549">
    <property type="entry name" value="PEP_Utilizing_Enz"/>
</dbReference>
<dbReference type="GO" id="GO:0016772">
    <property type="term" value="F:transferase activity, transferring phosphorus-containing groups"/>
    <property type="evidence" value="ECO:0007669"/>
    <property type="project" value="InterPro"/>
</dbReference>